<feature type="transmembrane region" description="Helical" evidence="6">
    <location>
        <begin position="266"/>
        <end position="292"/>
    </location>
</feature>
<keyword evidence="8" id="KW-0614">Plasmid</keyword>
<dbReference type="OrthoDB" id="7442224at2"/>
<dbReference type="GO" id="GO:0016020">
    <property type="term" value="C:membrane"/>
    <property type="evidence" value="ECO:0007669"/>
    <property type="project" value="UniProtKB-SubCell"/>
</dbReference>
<dbReference type="CDD" id="cd17328">
    <property type="entry name" value="MFS_spinster_like"/>
    <property type="match status" value="1"/>
</dbReference>
<dbReference type="AlphaFoldDB" id="A0A494TIN1"/>
<evidence type="ECO:0000259" key="7">
    <source>
        <dbReference type="PROSITE" id="PS50850"/>
    </source>
</evidence>
<evidence type="ECO:0000256" key="5">
    <source>
        <dbReference type="ARBA" id="ARBA00023136"/>
    </source>
</evidence>
<feature type="transmembrane region" description="Helical" evidence="6">
    <location>
        <begin position="156"/>
        <end position="177"/>
    </location>
</feature>
<evidence type="ECO:0000256" key="4">
    <source>
        <dbReference type="ARBA" id="ARBA00022989"/>
    </source>
</evidence>
<dbReference type="Gene3D" id="1.20.1250.20">
    <property type="entry name" value="MFS general substrate transporter like domains"/>
    <property type="match status" value="1"/>
</dbReference>
<reference evidence="8 9" key="1">
    <citation type="submission" date="2018-09" db="EMBL/GenBank/DDBJ databases">
        <title>Sphingomonas peninsula sp. nov., isolated from fildes peninsula, Antarctic soil.</title>
        <authorList>
            <person name="Yingchao G."/>
        </authorList>
    </citation>
    <scope>NUCLEOTIDE SEQUENCE [LARGE SCALE GENOMIC DNA]</scope>
    <source>
        <strain evidence="8 9">YZ-8</strain>
        <plasmid evidence="8 9">unnamed1</plasmid>
    </source>
</reference>
<organism evidence="8 9">
    <name type="scientific">Sphingomonas paeninsulae</name>
    <dbReference type="NCBI Taxonomy" id="2319844"/>
    <lineage>
        <taxon>Bacteria</taxon>
        <taxon>Pseudomonadati</taxon>
        <taxon>Pseudomonadota</taxon>
        <taxon>Alphaproteobacteria</taxon>
        <taxon>Sphingomonadales</taxon>
        <taxon>Sphingomonadaceae</taxon>
        <taxon>Sphingomonas</taxon>
    </lineage>
</organism>
<evidence type="ECO:0000256" key="3">
    <source>
        <dbReference type="ARBA" id="ARBA00022692"/>
    </source>
</evidence>
<dbReference type="Pfam" id="PF07690">
    <property type="entry name" value="MFS_1"/>
    <property type="match status" value="1"/>
</dbReference>
<feature type="transmembrane region" description="Helical" evidence="6">
    <location>
        <begin position="232"/>
        <end position="254"/>
    </location>
</feature>
<evidence type="ECO:0000256" key="6">
    <source>
        <dbReference type="SAM" id="Phobius"/>
    </source>
</evidence>
<evidence type="ECO:0000256" key="2">
    <source>
        <dbReference type="ARBA" id="ARBA00022448"/>
    </source>
</evidence>
<dbReference type="PANTHER" id="PTHR23505">
    <property type="entry name" value="SPINSTER"/>
    <property type="match status" value="1"/>
</dbReference>
<dbReference type="SUPFAM" id="SSF103473">
    <property type="entry name" value="MFS general substrate transporter"/>
    <property type="match status" value="1"/>
</dbReference>
<dbReference type="InterPro" id="IPR044770">
    <property type="entry name" value="MFS_spinster-like"/>
</dbReference>
<gene>
    <name evidence="8" type="ORF">D3Y57_02865</name>
</gene>
<protein>
    <submittedName>
        <fullName evidence="8">MFS transporter</fullName>
    </submittedName>
</protein>
<dbReference type="PANTHER" id="PTHR23505:SF79">
    <property type="entry name" value="PROTEIN SPINSTER"/>
    <property type="match status" value="1"/>
</dbReference>
<feature type="transmembrane region" description="Helical" evidence="6">
    <location>
        <begin position="304"/>
        <end position="326"/>
    </location>
</feature>
<feature type="transmembrane region" description="Helical" evidence="6">
    <location>
        <begin position="364"/>
        <end position="387"/>
    </location>
</feature>
<evidence type="ECO:0000256" key="1">
    <source>
        <dbReference type="ARBA" id="ARBA00004141"/>
    </source>
</evidence>
<sequence>MTAGPRSAVIDVPAPGIGRPRAIAPALLMAMLVAVYVLHMLDRQIIAILLEPLRRELVLNDAQLGLLSGLAYSGAAIVTGIPLGMLADRVSRKKLLLSALTLWSLLTAACGMAASYPMLLLARMGVGAAESGAPPACLSMIGDAFPAEKRGRATSVFYASGGIGTILSFTLGAWIATTWGWRWAFLAAAVPGLILAVLLAIFLVEPAREQRAHTDLSGDDAGVLATLRQQPLLILLIAAMALGTVGPTAMGTWASSLLIRDHGLSLQTAGLVVAMSSGIIGPLGQLTGGLFGDRLAARAPGRQMLFAAVGSLIGAAVASAGILSGITAFTIAGLWCGAFGMMFCIGPSYSSLITLAPVGRRATILAVTTVVANLAAYGGGPVLVGIVSDAIGGARSLTHAIPVALIAPVISAGLFVLIARHMARTERQRLEPQF</sequence>
<feature type="transmembrane region" description="Helical" evidence="6">
    <location>
        <begin position="22"/>
        <end position="41"/>
    </location>
</feature>
<feature type="domain" description="Major facilitator superfamily (MFS) profile" evidence="7">
    <location>
        <begin position="28"/>
        <end position="434"/>
    </location>
</feature>
<dbReference type="InterPro" id="IPR036259">
    <property type="entry name" value="MFS_trans_sf"/>
</dbReference>
<dbReference type="KEGG" id="spha:D3Y57_02865"/>
<dbReference type="PROSITE" id="PS50850">
    <property type="entry name" value="MFS"/>
    <property type="match status" value="1"/>
</dbReference>
<dbReference type="Proteomes" id="UP000276254">
    <property type="component" value="Plasmid unnamed1"/>
</dbReference>
<dbReference type="InterPro" id="IPR020846">
    <property type="entry name" value="MFS_dom"/>
</dbReference>
<comment type="subcellular location">
    <subcellularLocation>
        <location evidence="1">Membrane</location>
        <topology evidence="1">Multi-pass membrane protein</topology>
    </subcellularLocation>
</comment>
<keyword evidence="3 6" id="KW-0812">Transmembrane</keyword>
<feature type="transmembrane region" description="Helical" evidence="6">
    <location>
        <begin position="399"/>
        <end position="419"/>
    </location>
</feature>
<keyword evidence="9" id="KW-1185">Reference proteome</keyword>
<dbReference type="EMBL" id="CP032828">
    <property type="protein sequence ID" value="AYJ85005.1"/>
    <property type="molecule type" value="Genomic_DNA"/>
</dbReference>
<feature type="transmembrane region" description="Helical" evidence="6">
    <location>
        <begin position="62"/>
        <end position="83"/>
    </location>
</feature>
<dbReference type="RefSeq" id="WP_121151160.1">
    <property type="nucleotide sequence ID" value="NZ_CP032828.1"/>
</dbReference>
<feature type="transmembrane region" description="Helical" evidence="6">
    <location>
        <begin position="332"/>
        <end position="352"/>
    </location>
</feature>
<dbReference type="InterPro" id="IPR011701">
    <property type="entry name" value="MFS"/>
</dbReference>
<feature type="transmembrane region" description="Helical" evidence="6">
    <location>
        <begin position="183"/>
        <end position="204"/>
    </location>
</feature>
<keyword evidence="4 6" id="KW-1133">Transmembrane helix</keyword>
<feature type="transmembrane region" description="Helical" evidence="6">
    <location>
        <begin position="95"/>
        <end position="114"/>
    </location>
</feature>
<geneLocation type="plasmid" evidence="8">
    <name>unnamed1</name>
</geneLocation>
<keyword evidence="2" id="KW-0813">Transport</keyword>
<accession>A0A494TIN1</accession>
<keyword evidence="5 6" id="KW-0472">Membrane</keyword>
<evidence type="ECO:0000313" key="8">
    <source>
        <dbReference type="EMBL" id="AYJ85005.1"/>
    </source>
</evidence>
<proteinExistence type="predicted"/>
<dbReference type="GO" id="GO:0022857">
    <property type="term" value="F:transmembrane transporter activity"/>
    <property type="evidence" value="ECO:0007669"/>
    <property type="project" value="InterPro"/>
</dbReference>
<evidence type="ECO:0000313" key="9">
    <source>
        <dbReference type="Proteomes" id="UP000276254"/>
    </source>
</evidence>
<name>A0A494TIN1_SPHPE</name>